<feature type="transmembrane region" description="Helical" evidence="6">
    <location>
        <begin position="36"/>
        <end position="56"/>
    </location>
</feature>
<gene>
    <name evidence="8" type="ORF">O9H85_21395</name>
</gene>
<evidence type="ECO:0000256" key="2">
    <source>
        <dbReference type="ARBA" id="ARBA00022475"/>
    </source>
</evidence>
<dbReference type="SMART" id="SM00091">
    <property type="entry name" value="PAS"/>
    <property type="match status" value="1"/>
</dbReference>
<feature type="transmembrane region" description="Helical" evidence="6">
    <location>
        <begin position="160"/>
        <end position="182"/>
    </location>
</feature>
<evidence type="ECO:0000256" key="6">
    <source>
        <dbReference type="SAM" id="Phobius"/>
    </source>
</evidence>
<feature type="transmembrane region" description="Helical" evidence="6">
    <location>
        <begin position="133"/>
        <end position="154"/>
    </location>
</feature>
<evidence type="ECO:0000256" key="5">
    <source>
        <dbReference type="ARBA" id="ARBA00023136"/>
    </source>
</evidence>
<dbReference type="SUPFAM" id="SSF55785">
    <property type="entry name" value="PYP-like sensor domain (PAS domain)"/>
    <property type="match status" value="1"/>
</dbReference>
<feature type="transmembrane region" description="Helical" evidence="6">
    <location>
        <begin position="102"/>
        <end position="121"/>
    </location>
</feature>
<proteinExistence type="predicted"/>
<comment type="subcellular location">
    <subcellularLocation>
        <location evidence="1">Cell membrane</location>
        <topology evidence="1">Multi-pass membrane protein</topology>
    </subcellularLocation>
</comment>
<comment type="caution">
    <text evidence="8">The sequence shown here is derived from an EMBL/GenBank/DDBJ whole genome shotgun (WGS) entry which is preliminary data.</text>
</comment>
<keyword evidence="2" id="KW-1003">Cell membrane</keyword>
<evidence type="ECO:0000256" key="4">
    <source>
        <dbReference type="ARBA" id="ARBA00022989"/>
    </source>
</evidence>
<protein>
    <submittedName>
        <fullName evidence="8">PAS domain S-box protein</fullName>
    </submittedName>
</protein>
<accession>A0ABT4QE29</accession>
<evidence type="ECO:0000256" key="3">
    <source>
        <dbReference type="ARBA" id="ARBA00022692"/>
    </source>
</evidence>
<dbReference type="Pfam" id="PF13426">
    <property type="entry name" value="PAS_9"/>
    <property type="match status" value="1"/>
</dbReference>
<dbReference type="Proteomes" id="UP001527882">
    <property type="component" value="Unassembled WGS sequence"/>
</dbReference>
<feature type="transmembrane region" description="Helical" evidence="6">
    <location>
        <begin position="68"/>
        <end position="90"/>
    </location>
</feature>
<evidence type="ECO:0000259" key="7">
    <source>
        <dbReference type="PROSITE" id="PS50112"/>
    </source>
</evidence>
<organism evidence="8 9">
    <name type="scientific">Paenibacillus gyeongsangnamensis</name>
    <dbReference type="NCBI Taxonomy" id="3388067"/>
    <lineage>
        <taxon>Bacteria</taxon>
        <taxon>Bacillati</taxon>
        <taxon>Bacillota</taxon>
        <taxon>Bacilli</taxon>
        <taxon>Bacillales</taxon>
        <taxon>Paenibacillaceae</taxon>
        <taxon>Paenibacillus</taxon>
    </lineage>
</organism>
<dbReference type="InterPro" id="IPR000014">
    <property type="entry name" value="PAS"/>
</dbReference>
<dbReference type="InterPro" id="IPR035965">
    <property type="entry name" value="PAS-like_dom_sf"/>
</dbReference>
<keyword evidence="9" id="KW-1185">Reference proteome</keyword>
<feature type="transmembrane region" description="Helical" evidence="6">
    <location>
        <begin position="5"/>
        <end position="24"/>
    </location>
</feature>
<dbReference type="Pfam" id="PF07694">
    <property type="entry name" value="5TM-5TMR_LYT"/>
    <property type="match status" value="1"/>
</dbReference>
<dbReference type="Gene3D" id="3.30.450.20">
    <property type="entry name" value="PAS domain"/>
    <property type="match status" value="1"/>
</dbReference>
<keyword evidence="3 6" id="KW-0812">Transmembrane</keyword>
<dbReference type="Gene3D" id="1.10.1760.20">
    <property type="match status" value="1"/>
</dbReference>
<dbReference type="NCBIfam" id="TIGR00229">
    <property type="entry name" value="sensory_box"/>
    <property type="match status" value="1"/>
</dbReference>
<feature type="domain" description="PAS" evidence="7">
    <location>
        <begin position="198"/>
        <end position="257"/>
    </location>
</feature>
<keyword evidence="4 6" id="KW-1133">Transmembrane helix</keyword>
<keyword evidence="5 6" id="KW-0472">Membrane</keyword>
<dbReference type="CDD" id="cd00130">
    <property type="entry name" value="PAS"/>
    <property type="match status" value="1"/>
</dbReference>
<dbReference type="EMBL" id="JAQAGZ010000014">
    <property type="protein sequence ID" value="MCZ8514930.1"/>
    <property type="molecule type" value="Genomic_DNA"/>
</dbReference>
<dbReference type="PROSITE" id="PS50112">
    <property type="entry name" value="PAS"/>
    <property type="match status" value="1"/>
</dbReference>
<reference evidence="8 9" key="1">
    <citation type="submission" date="2022-12" db="EMBL/GenBank/DDBJ databases">
        <title>Draft genome sequence of Paenibacillus sp. dW9.</title>
        <authorList>
            <person name="Choi E.-W."/>
            <person name="Kim D.-U."/>
        </authorList>
    </citation>
    <scope>NUCLEOTIDE SEQUENCE [LARGE SCALE GENOMIC DNA]</scope>
    <source>
        <strain evidence="9">dW9</strain>
    </source>
</reference>
<sequence>MLKDFVFHASLLVSSFFFIGHWFRKFPLYRSSPWKIKLAAGFLYGLLGLVLMLFSIPINSIIIDLRHIPIIVAALGGGPLPALIAASIIATGRLTLFGGPTFPAVVASINLMMLGAVCGWLGGRRGITLLRFLLLDTFFMISNSISICISLYHLGQQADALCILIFMWTFSNVVGLLAVYVYQYILRSHAEGLKLAESEKRYRRLISQSPDAVFVQTADRILFVNDMGLRLLGAGSREELLGRSFIDFVRADGRDELLRRWKAMGAGAEAIDLVELHCTMLTGKEIIVELSISPIVYED</sequence>
<evidence type="ECO:0000313" key="9">
    <source>
        <dbReference type="Proteomes" id="UP001527882"/>
    </source>
</evidence>
<evidence type="ECO:0000256" key="1">
    <source>
        <dbReference type="ARBA" id="ARBA00004651"/>
    </source>
</evidence>
<name>A0ABT4QE29_9BACL</name>
<evidence type="ECO:0000313" key="8">
    <source>
        <dbReference type="EMBL" id="MCZ8514930.1"/>
    </source>
</evidence>
<dbReference type="RefSeq" id="WP_269883457.1">
    <property type="nucleotide sequence ID" value="NZ_JAQAGZ010000014.1"/>
</dbReference>
<dbReference type="InterPro" id="IPR011620">
    <property type="entry name" value="Sig_transdc_His_kinase_LytS_TM"/>
</dbReference>